<dbReference type="RefSeq" id="WP_118031210.1">
    <property type="nucleotide sequence ID" value="NZ_QRSS01000005.1"/>
</dbReference>
<dbReference type="AlphaFoldDB" id="A0A411ZSY9"/>
<gene>
    <name evidence="2" type="ORF">DWY46_04710</name>
    <name evidence="1" type="ORF">DWZ12_05605</name>
</gene>
<evidence type="ECO:0000313" key="3">
    <source>
        <dbReference type="Proteomes" id="UP000283585"/>
    </source>
</evidence>
<name>A0A411ZSY9_9FIRM</name>
<dbReference type="Proteomes" id="UP000283585">
    <property type="component" value="Unassembled WGS sequence"/>
</dbReference>
<dbReference type="EMBL" id="QRUH01000002">
    <property type="protein sequence ID" value="RGR50691.1"/>
    <property type="molecule type" value="Genomic_DNA"/>
</dbReference>
<reference evidence="3 4" key="1">
    <citation type="submission" date="2018-08" db="EMBL/GenBank/DDBJ databases">
        <title>A genome reference for cultivated species of the human gut microbiota.</title>
        <authorList>
            <person name="Zou Y."/>
            <person name="Xue W."/>
            <person name="Luo G."/>
        </authorList>
    </citation>
    <scope>NUCLEOTIDE SEQUENCE [LARGE SCALE GENOMIC DNA]</scope>
    <source>
        <strain evidence="2 4">AF25-21</strain>
        <strain evidence="1 3">AF29-2BH</strain>
    </source>
</reference>
<organism evidence="1 3">
    <name type="scientific">Blautia obeum</name>
    <dbReference type="NCBI Taxonomy" id="40520"/>
    <lineage>
        <taxon>Bacteria</taxon>
        <taxon>Bacillati</taxon>
        <taxon>Bacillota</taxon>
        <taxon>Clostridia</taxon>
        <taxon>Lachnospirales</taxon>
        <taxon>Lachnospiraceae</taxon>
        <taxon>Blautia</taxon>
    </lineage>
</organism>
<comment type="caution">
    <text evidence="1">The sequence shown here is derived from an EMBL/GenBank/DDBJ whole genome shotgun (WGS) entry which is preliminary data.</text>
</comment>
<accession>A0A411ZSY9</accession>
<sequence length="79" mass="9021">MIKLLVILFLIMPVTSILKSFVSDYDKCYSEREDEGYAVFGCCHGLVGGSRNTNYLQEFCINCPYLVLLDKEDKKDDLS</sequence>
<evidence type="ECO:0000313" key="4">
    <source>
        <dbReference type="Proteomes" id="UP000285839"/>
    </source>
</evidence>
<evidence type="ECO:0000313" key="1">
    <source>
        <dbReference type="EMBL" id="RGQ05944.1"/>
    </source>
</evidence>
<evidence type="ECO:0000313" key="2">
    <source>
        <dbReference type="EMBL" id="RGR50691.1"/>
    </source>
</evidence>
<dbReference type="EMBL" id="QRSS01000005">
    <property type="protein sequence ID" value="RGQ05944.1"/>
    <property type="molecule type" value="Genomic_DNA"/>
</dbReference>
<dbReference type="Proteomes" id="UP000285839">
    <property type="component" value="Unassembled WGS sequence"/>
</dbReference>
<protein>
    <submittedName>
        <fullName evidence="1">Uncharacterized protein</fullName>
    </submittedName>
</protein>
<proteinExistence type="predicted"/>